<dbReference type="GO" id="GO:0005886">
    <property type="term" value="C:plasma membrane"/>
    <property type="evidence" value="ECO:0007669"/>
    <property type="project" value="TreeGrafter"/>
</dbReference>
<organism evidence="8 9">
    <name type="scientific">Phaeoacremonium minimum (strain UCR-PA7)</name>
    <name type="common">Esca disease fungus</name>
    <name type="synonym">Togninia minima</name>
    <dbReference type="NCBI Taxonomy" id="1286976"/>
    <lineage>
        <taxon>Eukaryota</taxon>
        <taxon>Fungi</taxon>
        <taxon>Dikarya</taxon>
        <taxon>Ascomycota</taxon>
        <taxon>Pezizomycotina</taxon>
        <taxon>Sordariomycetes</taxon>
        <taxon>Sordariomycetidae</taxon>
        <taxon>Togniniales</taxon>
        <taxon>Togniniaceae</taxon>
        <taxon>Phaeoacremonium</taxon>
    </lineage>
</organism>
<protein>
    <submittedName>
        <fullName evidence="8">Putative inner membrane protein yieg protein</fullName>
    </submittedName>
</protein>
<reference evidence="9" key="1">
    <citation type="journal article" date="2013" name="Genome Announc.">
        <title>Draft genome sequence of the ascomycete Phaeoacremonium aleophilum strain UCR-PA7, a causal agent of the esca disease complex in grapevines.</title>
        <authorList>
            <person name="Blanco-Ulate B."/>
            <person name="Rolshausen P."/>
            <person name="Cantu D."/>
        </authorList>
    </citation>
    <scope>NUCLEOTIDE SEQUENCE [LARGE SCALE GENOMIC DNA]</scope>
    <source>
        <strain evidence="9">UCR-PA7</strain>
    </source>
</reference>
<evidence type="ECO:0000256" key="4">
    <source>
        <dbReference type="ARBA" id="ARBA00022692"/>
    </source>
</evidence>
<sequence length="598" mass="65478">MGFLNKPMDRLMDGIRSIDDRINSSTFGRVFRLNGSGHPKQIEDANFSTEIRAGLTTFATMAYIVAVNATILADSGGTCECKDLNLSAEPQCSNEAEFLKCQTELKRDLITATAALSGFASILFGFLTNLPVALAPGMGLNAYFTYQVVGVRGSGSVPYRLALTAVFVEGFIFIFLAITGMRHWLVKIIPGTLKTASGVGIGMFLTLIGMSYSSGIGIVTGNVVTPLAIGGCTGDHLHNGTCDGGIMTNPGMWIGIVFGGLLTAFLMAFRVKSAIIIGILITSILSWPRGTPFTYFPDTEEGQERFDFFKQVVAFHPIRQTLAVQQWNLLGEYGGKFALALFTFLYVDIIDCTATLYSMARFCNKTRARDGDFPRSTVAYCTDAFCITIGSLFGCSPVTAFIESGAGIAEGGRTGLTAIVCGFCFLVSIFFAPIFASIPPWATGCTLILVGCLMIRQVVSVNWHYVGDAIPSFVTIAFIPFSYSVAYGLIAGLFVYTALNTMIWVVIKCSRGAIEPRDYELKEYWTWKPVGEKPWLIRIFTRNSSRFWEDERGDMNDQDFVLHENESTRNSQLGSTTTSDEKCLERIASPERCVLRRD</sequence>
<evidence type="ECO:0000256" key="3">
    <source>
        <dbReference type="ARBA" id="ARBA00022448"/>
    </source>
</evidence>
<feature type="transmembrane region" description="Helical" evidence="7">
    <location>
        <begin position="199"/>
        <end position="219"/>
    </location>
</feature>
<dbReference type="PANTHER" id="PTHR43337">
    <property type="entry name" value="XANTHINE/URACIL PERMEASE C887.17-RELATED"/>
    <property type="match status" value="1"/>
</dbReference>
<dbReference type="InterPro" id="IPR045018">
    <property type="entry name" value="Azg-like"/>
</dbReference>
<dbReference type="RefSeq" id="XP_007919091.1">
    <property type="nucleotide sequence ID" value="XM_007920900.1"/>
</dbReference>
<evidence type="ECO:0000256" key="6">
    <source>
        <dbReference type="ARBA" id="ARBA00023136"/>
    </source>
</evidence>
<keyword evidence="4 7" id="KW-0812">Transmembrane</keyword>
<dbReference type="Proteomes" id="UP000014074">
    <property type="component" value="Unassembled WGS sequence"/>
</dbReference>
<evidence type="ECO:0000256" key="2">
    <source>
        <dbReference type="ARBA" id="ARBA00005697"/>
    </source>
</evidence>
<accession>R8BA37</accession>
<comment type="subcellular location">
    <subcellularLocation>
        <location evidence="1">Membrane</location>
        <topology evidence="1">Multi-pass membrane protein</topology>
    </subcellularLocation>
</comment>
<dbReference type="HOGENOM" id="CLU_024508_3_2_1"/>
<keyword evidence="5 7" id="KW-1133">Transmembrane helix</keyword>
<dbReference type="GO" id="GO:0015853">
    <property type="term" value="P:adenine transport"/>
    <property type="evidence" value="ECO:0007669"/>
    <property type="project" value="TreeGrafter"/>
</dbReference>
<comment type="similarity">
    <text evidence="2">Belongs to the nucleobase:cation symporter-2 (NCS2) (TC 2.A.40) family. Azg-like subfamily.</text>
</comment>
<evidence type="ECO:0000313" key="8">
    <source>
        <dbReference type="EMBL" id="EON96137.1"/>
    </source>
</evidence>
<dbReference type="InterPro" id="IPR006043">
    <property type="entry name" value="NCS2"/>
</dbReference>
<gene>
    <name evidence="8" type="ORF">UCRPA7_8386</name>
</gene>
<feature type="transmembrane region" description="Helical" evidence="7">
    <location>
        <begin position="337"/>
        <end position="357"/>
    </location>
</feature>
<feature type="transmembrane region" description="Helical" evidence="7">
    <location>
        <begin position="485"/>
        <end position="507"/>
    </location>
</feature>
<feature type="transmembrane region" description="Helical" evidence="7">
    <location>
        <begin position="157"/>
        <end position="178"/>
    </location>
</feature>
<dbReference type="Pfam" id="PF00860">
    <property type="entry name" value="Xan_ur_permease"/>
    <property type="match status" value="2"/>
</dbReference>
<proteinExistence type="inferred from homology"/>
<dbReference type="AlphaFoldDB" id="R8BA37"/>
<evidence type="ECO:0000313" key="9">
    <source>
        <dbReference type="Proteomes" id="UP000014074"/>
    </source>
</evidence>
<dbReference type="GO" id="GO:0015854">
    <property type="term" value="P:guanine transport"/>
    <property type="evidence" value="ECO:0007669"/>
    <property type="project" value="TreeGrafter"/>
</dbReference>
<evidence type="ECO:0000256" key="5">
    <source>
        <dbReference type="ARBA" id="ARBA00022989"/>
    </source>
</evidence>
<dbReference type="KEGG" id="tmn:UCRPA7_8386"/>
<keyword evidence="3" id="KW-0813">Transport</keyword>
<evidence type="ECO:0000256" key="7">
    <source>
        <dbReference type="SAM" id="Phobius"/>
    </source>
</evidence>
<dbReference type="eggNOG" id="ENOG502QQ5E">
    <property type="taxonomic scope" value="Eukaryota"/>
</dbReference>
<feature type="transmembrane region" description="Helical" evidence="7">
    <location>
        <begin position="378"/>
        <end position="402"/>
    </location>
</feature>
<name>R8BA37_PHAM7</name>
<feature type="transmembrane region" description="Helical" evidence="7">
    <location>
        <begin position="251"/>
        <end position="269"/>
    </location>
</feature>
<feature type="transmembrane region" description="Helical" evidence="7">
    <location>
        <begin position="274"/>
        <end position="290"/>
    </location>
</feature>
<dbReference type="GO" id="GO:0005345">
    <property type="term" value="F:purine nucleobase transmembrane transporter activity"/>
    <property type="evidence" value="ECO:0007669"/>
    <property type="project" value="TreeGrafter"/>
</dbReference>
<dbReference type="GeneID" id="19329231"/>
<feature type="transmembrane region" description="Helical" evidence="7">
    <location>
        <begin position="109"/>
        <end position="137"/>
    </location>
</feature>
<dbReference type="PANTHER" id="PTHR43337:SF3">
    <property type="entry name" value="PURINE TRANSPORTER"/>
    <property type="match status" value="1"/>
</dbReference>
<keyword evidence="6 7" id="KW-0472">Membrane</keyword>
<feature type="transmembrane region" description="Helical" evidence="7">
    <location>
        <begin position="414"/>
        <end position="435"/>
    </location>
</feature>
<dbReference type="OrthoDB" id="431212at2759"/>
<dbReference type="EMBL" id="KB933360">
    <property type="protein sequence ID" value="EON96137.1"/>
    <property type="molecule type" value="Genomic_DNA"/>
</dbReference>
<keyword evidence="9" id="KW-1185">Reference proteome</keyword>
<evidence type="ECO:0000256" key="1">
    <source>
        <dbReference type="ARBA" id="ARBA00004141"/>
    </source>
</evidence>